<dbReference type="PRINTS" id="PR01484">
    <property type="entry name" value="PRTACTNFAMLY"/>
</dbReference>
<feature type="domain" description="Autotransporter" evidence="3">
    <location>
        <begin position="494"/>
        <end position="764"/>
    </location>
</feature>
<dbReference type="SMART" id="SM00869">
    <property type="entry name" value="Autotransporter"/>
    <property type="match status" value="1"/>
</dbReference>
<feature type="signal peptide" evidence="2">
    <location>
        <begin position="1"/>
        <end position="35"/>
    </location>
</feature>
<dbReference type="InterPro" id="IPR051551">
    <property type="entry name" value="Autotransporter_adhesion"/>
</dbReference>
<evidence type="ECO:0000256" key="1">
    <source>
        <dbReference type="ARBA" id="ARBA00022729"/>
    </source>
</evidence>
<dbReference type="Gene3D" id="2.160.20.20">
    <property type="match status" value="1"/>
</dbReference>
<dbReference type="InterPro" id="IPR036709">
    <property type="entry name" value="Autotransporte_beta_dom_sf"/>
</dbReference>
<keyword evidence="1 2" id="KW-0732">Signal</keyword>
<dbReference type="SUPFAM" id="SSF51126">
    <property type="entry name" value="Pectin lyase-like"/>
    <property type="match status" value="1"/>
</dbReference>
<dbReference type="PANTHER" id="PTHR35037">
    <property type="entry name" value="C-TERMINAL REGION OF AIDA-LIKE PROTEIN"/>
    <property type="match status" value="1"/>
</dbReference>
<dbReference type="InterPro" id="IPR005546">
    <property type="entry name" value="Autotransporte_beta"/>
</dbReference>
<feature type="chain" id="PRO_5030661912" evidence="2">
    <location>
        <begin position="36"/>
        <end position="764"/>
    </location>
</feature>
<dbReference type="InterPro" id="IPR006315">
    <property type="entry name" value="OM_autotransptr_brl_dom"/>
</dbReference>
<proteinExistence type="predicted"/>
<dbReference type="Pfam" id="PF03212">
    <property type="entry name" value="Pertactin"/>
    <property type="match status" value="1"/>
</dbReference>
<evidence type="ECO:0000313" key="5">
    <source>
        <dbReference type="Proteomes" id="UP000531950"/>
    </source>
</evidence>
<name>A0A7Y8EL67_9PSED</name>
<evidence type="ECO:0000256" key="2">
    <source>
        <dbReference type="SAM" id="SignalP"/>
    </source>
</evidence>
<dbReference type="SMART" id="SM00710">
    <property type="entry name" value="PbH1"/>
    <property type="match status" value="4"/>
</dbReference>
<dbReference type="PROSITE" id="PS51208">
    <property type="entry name" value="AUTOTRANSPORTER"/>
    <property type="match status" value="1"/>
</dbReference>
<evidence type="ECO:0000313" key="4">
    <source>
        <dbReference type="EMBL" id="NWE16676.1"/>
    </source>
</evidence>
<dbReference type="RefSeq" id="WP_177079546.1">
    <property type="nucleotide sequence ID" value="NZ_JACARG010000056.1"/>
</dbReference>
<dbReference type="InterPro" id="IPR012332">
    <property type="entry name" value="Autotransporter_pectin_lyase_C"/>
</dbReference>
<dbReference type="InterPro" id="IPR003991">
    <property type="entry name" value="Pertactin_virulence_factor"/>
</dbReference>
<dbReference type="NCBIfam" id="TIGR01414">
    <property type="entry name" value="autotrans_barl"/>
    <property type="match status" value="1"/>
</dbReference>
<organism evidence="4 5">
    <name type="scientific">Pseudomonas yamanorum</name>
    <dbReference type="NCBI Taxonomy" id="515393"/>
    <lineage>
        <taxon>Bacteria</taxon>
        <taxon>Pseudomonadati</taxon>
        <taxon>Pseudomonadota</taxon>
        <taxon>Gammaproteobacteria</taxon>
        <taxon>Pseudomonadales</taxon>
        <taxon>Pseudomonadaceae</taxon>
        <taxon>Pseudomonas</taxon>
    </lineage>
</organism>
<dbReference type="PANTHER" id="PTHR35037:SF7">
    <property type="entry name" value="AUTOTRANSPORTER"/>
    <property type="match status" value="1"/>
</dbReference>
<accession>A0A7Y8EL67</accession>
<evidence type="ECO:0000259" key="3">
    <source>
        <dbReference type="PROSITE" id="PS51208"/>
    </source>
</evidence>
<dbReference type="EMBL" id="JACARG010000056">
    <property type="protein sequence ID" value="NWE16676.1"/>
    <property type="molecule type" value="Genomic_DNA"/>
</dbReference>
<dbReference type="GO" id="GO:0019867">
    <property type="term" value="C:outer membrane"/>
    <property type="evidence" value="ECO:0007669"/>
    <property type="project" value="InterPro"/>
</dbReference>
<reference evidence="4 5" key="1">
    <citation type="submission" date="2020-04" db="EMBL/GenBank/DDBJ databases">
        <title>Molecular characterization of pseudomonads from Agaricus bisporus reveal novel blotch 2 pathogens in Western Europe.</title>
        <authorList>
            <person name="Taparia T."/>
            <person name="Krijger M."/>
            <person name="Haynes E."/>
            <person name="Elpinstone J.G."/>
            <person name="Noble R."/>
            <person name="Van Der Wolf J."/>
        </authorList>
    </citation>
    <scope>NUCLEOTIDE SEQUENCE [LARGE SCALE GENOMIC DNA]</scope>
    <source>
        <strain evidence="4 5">IPO3782</strain>
    </source>
</reference>
<dbReference type="CDD" id="cd01343">
    <property type="entry name" value="PL1_Passenger_AT"/>
    <property type="match status" value="1"/>
</dbReference>
<dbReference type="Proteomes" id="UP000531950">
    <property type="component" value="Unassembled WGS sequence"/>
</dbReference>
<dbReference type="Gene3D" id="2.40.128.130">
    <property type="entry name" value="Autotransporter beta-domain"/>
    <property type="match status" value="1"/>
</dbReference>
<dbReference type="Pfam" id="PF03797">
    <property type="entry name" value="Autotransporter"/>
    <property type="match status" value="1"/>
</dbReference>
<protein>
    <submittedName>
        <fullName evidence="4">Autotransporter outer membrane beta-barrel domain-containing protein</fullName>
    </submittedName>
</protein>
<dbReference type="AlphaFoldDB" id="A0A7Y8EL67"/>
<sequence length="764" mass="79958">MTAITASNFQYSRLATSIKLLAVAPIYLLADAAFAVTTVDGTGEFGLPVVTVDRASGVDNFVLQRGGTLNLVNGGTAREVRATGGSTLNMDNANVSSYVTTDPAVALIQSNATINNSSITSNAAGALDMGRNPSALSGSQVQVNNSTLKGATYGAAVSAFSHLTLSDSTLTGGSQEGLRLLAGNATAVNSTISGGTNGVSMVRDRVAADTSPSLVLEGSRVEGGSGAAILVDRLITAEIDVNNGSSLAGGNGNMLELINGGNANMRVNNSALVGNVQVGTDSVLDLSLDGALMTGDVINSGGTASVGLSNNSVLTGRLENVDALAINSDATWVMVDNQQVGDLSLNNGNIKFGEPGTFYQLDVANLSGNGTFIMTADFATLTGDFLNVTGTSSGDHKLLIASSGADPLSDDRLHVVHTEDGGAQFSLVNDRVDVGTYSYSLINENDQKDWLLDPSSKVISPSTHSVLALANAAPSVLYGEMTNLRTRMGELRLSDGKSSGLWSRAYGNKYEVSNKNKGIDYNQTQRGFTLGADVPLSGGDGQWLAGFMAGHSTSDLDLKRGSSATINSYYVGGYATWLDAESGFYFDGVMKFNRLHNESKVAMSDGKKAKGDFTQNAVSASAEFGRHIKLDDGYFVEPYGQLATAFIQRQSYDLDNGLHAKGDRTASVVGKAGVTAGRNIQLDSGSILQPYLRTAVAHEFNQSNKVFVNDNKFNNDLSGTRIEVGAGVAMSVSKNFKVHADVERSQGRSIDQPWGVNVGVRYDF</sequence>
<comment type="caution">
    <text evidence="4">The sequence shown here is derived from an EMBL/GenBank/DDBJ whole genome shotgun (WGS) entry which is preliminary data.</text>
</comment>
<dbReference type="SUPFAM" id="SSF103515">
    <property type="entry name" value="Autotransporter"/>
    <property type="match status" value="1"/>
</dbReference>
<dbReference type="InterPro" id="IPR011050">
    <property type="entry name" value="Pectin_lyase_fold/virulence"/>
</dbReference>
<dbReference type="InterPro" id="IPR004899">
    <property type="entry name" value="Pertactin_central"/>
</dbReference>
<gene>
    <name evidence="4" type="ORF">HX822_27345</name>
</gene>
<dbReference type="InterPro" id="IPR006626">
    <property type="entry name" value="PbH1"/>
</dbReference>